<dbReference type="Pfam" id="PF00588">
    <property type="entry name" value="SpoU_methylase"/>
    <property type="match status" value="1"/>
</dbReference>
<evidence type="ECO:0000259" key="4">
    <source>
        <dbReference type="Pfam" id="PF00588"/>
    </source>
</evidence>
<keyword evidence="1" id="KW-0694">RNA-binding</keyword>
<organism evidence="5 6">
    <name type="scientific">Sediminitomix flava</name>
    <dbReference type="NCBI Taxonomy" id="379075"/>
    <lineage>
        <taxon>Bacteria</taxon>
        <taxon>Pseudomonadati</taxon>
        <taxon>Bacteroidota</taxon>
        <taxon>Cytophagia</taxon>
        <taxon>Cytophagales</taxon>
        <taxon>Flammeovirgaceae</taxon>
        <taxon>Sediminitomix</taxon>
    </lineage>
</organism>
<dbReference type="InterPro" id="IPR033671">
    <property type="entry name" value="TrmH"/>
</dbReference>
<dbReference type="PANTHER" id="PTHR43453:SF3">
    <property type="entry name" value="TRNA_RRNA METHYLTRANSFERASE SPOU TYPE DOMAIN-CONTAINING PROTEIN"/>
    <property type="match status" value="1"/>
</dbReference>
<feature type="domain" description="tRNA/rRNA methyltransferase SpoU type" evidence="4">
    <location>
        <begin position="27"/>
        <end position="143"/>
    </location>
</feature>
<evidence type="ECO:0000256" key="2">
    <source>
        <dbReference type="ARBA" id="ARBA00022603"/>
    </source>
</evidence>
<accession>A0A315Z5A8</accession>
<comment type="caution">
    <text evidence="5">The sequence shown here is derived from an EMBL/GenBank/DDBJ whole genome shotgun (WGS) entry which is preliminary data.</text>
</comment>
<dbReference type="InterPro" id="IPR001537">
    <property type="entry name" value="SpoU_MeTrfase"/>
</dbReference>
<reference evidence="5 6" key="1">
    <citation type="submission" date="2018-03" db="EMBL/GenBank/DDBJ databases">
        <title>Genomic Encyclopedia of Archaeal and Bacterial Type Strains, Phase II (KMG-II): from individual species to whole genera.</title>
        <authorList>
            <person name="Goeker M."/>
        </authorList>
    </citation>
    <scope>NUCLEOTIDE SEQUENCE [LARGE SCALE GENOMIC DNA]</scope>
    <source>
        <strain evidence="5 6">DSM 28229</strain>
    </source>
</reference>
<name>A0A315Z5A8_SEDFL</name>
<keyword evidence="3 5" id="KW-0808">Transferase</keyword>
<protein>
    <submittedName>
        <fullName evidence="5">tRNA (Guanosine-2'-O-)-methyltransferase</fullName>
    </submittedName>
</protein>
<dbReference type="GO" id="GO:0008173">
    <property type="term" value="F:RNA methyltransferase activity"/>
    <property type="evidence" value="ECO:0007669"/>
    <property type="project" value="InterPro"/>
</dbReference>
<sequence>MGENSKDNKSSLRIKADKVKDLRCKNLIAVLEEPTDFKNIGKVVRTINALGVEKLYVVDSKKRLPEEWEGMRSRKSLLNTSVSAIKWTFVKTFESTDKCLEHLEKNRYISIVTSPHVKGKKNLYLQDGNYTQKRLAVWFGNESVCPRISS</sequence>
<keyword evidence="6" id="KW-1185">Reference proteome</keyword>
<dbReference type="EMBL" id="QGDO01000007">
    <property type="protein sequence ID" value="PWJ38648.1"/>
    <property type="molecule type" value="Genomic_DNA"/>
</dbReference>
<dbReference type="InterPro" id="IPR029026">
    <property type="entry name" value="tRNA_m1G_MTases_N"/>
</dbReference>
<dbReference type="OrthoDB" id="9785673at2"/>
<dbReference type="SUPFAM" id="SSF75217">
    <property type="entry name" value="alpha/beta knot"/>
    <property type="match status" value="1"/>
</dbReference>
<dbReference type="AlphaFoldDB" id="A0A315Z5A8"/>
<gene>
    <name evidence="5" type="ORF">BC781_107239</name>
</gene>
<dbReference type="InterPro" id="IPR029028">
    <property type="entry name" value="Alpha/beta_knot_MTases"/>
</dbReference>
<evidence type="ECO:0000256" key="3">
    <source>
        <dbReference type="ARBA" id="ARBA00022679"/>
    </source>
</evidence>
<evidence type="ECO:0000256" key="1">
    <source>
        <dbReference type="ARBA" id="ARBA00022555"/>
    </source>
</evidence>
<dbReference type="Proteomes" id="UP000245535">
    <property type="component" value="Unassembled WGS sequence"/>
</dbReference>
<dbReference type="GO" id="GO:0000049">
    <property type="term" value="F:tRNA binding"/>
    <property type="evidence" value="ECO:0007669"/>
    <property type="project" value="UniProtKB-KW"/>
</dbReference>
<dbReference type="PANTHER" id="PTHR43453">
    <property type="entry name" value="RRNA METHYLASE-LIKE"/>
    <property type="match status" value="1"/>
</dbReference>
<dbReference type="RefSeq" id="WP_109621912.1">
    <property type="nucleotide sequence ID" value="NZ_QGDO01000007.1"/>
</dbReference>
<dbReference type="Gene3D" id="3.40.1280.10">
    <property type="match status" value="1"/>
</dbReference>
<evidence type="ECO:0000313" key="6">
    <source>
        <dbReference type="Proteomes" id="UP000245535"/>
    </source>
</evidence>
<keyword evidence="2 5" id="KW-0489">Methyltransferase</keyword>
<keyword evidence="1" id="KW-0820">tRNA-binding</keyword>
<evidence type="ECO:0000313" key="5">
    <source>
        <dbReference type="EMBL" id="PWJ38648.1"/>
    </source>
</evidence>
<proteinExistence type="predicted"/>
<dbReference type="GO" id="GO:0002938">
    <property type="term" value="P:tRNA guanine ribose methylation"/>
    <property type="evidence" value="ECO:0007669"/>
    <property type="project" value="TreeGrafter"/>
</dbReference>